<reference evidence="4" key="1">
    <citation type="journal article" date="2019" name="Int. J. Syst. Evol. Microbiol.">
        <title>The Global Catalogue of Microorganisms (GCM) 10K type strain sequencing project: providing services to taxonomists for standard genome sequencing and annotation.</title>
        <authorList>
            <consortium name="The Broad Institute Genomics Platform"/>
            <consortium name="The Broad Institute Genome Sequencing Center for Infectious Disease"/>
            <person name="Wu L."/>
            <person name="Ma J."/>
        </authorList>
    </citation>
    <scope>NUCLEOTIDE SEQUENCE [LARGE SCALE GENOMIC DNA]</scope>
    <source>
        <strain evidence="4">JCM 10367</strain>
    </source>
</reference>
<keyword evidence="4" id="KW-1185">Reference proteome</keyword>
<comment type="caution">
    <text evidence="3">The sequence shown here is derived from an EMBL/GenBank/DDBJ whole genome shotgun (WGS) entry which is preliminary data.</text>
</comment>
<feature type="transmembrane region" description="Helical" evidence="2">
    <location>
        <begin position="77"/>
        <end position="98"/>
    </location>
</feature>
<organism evidence="3 4">
    <name type="scientific">Streptomyces thermocarboxydovorans</name>
    <dbReference type="NCBI Taxonomy" id="59298"/>
    <lineage>
        <taxon>Bacteria</taxon>
        <taxon>Bacillati</taxon>
        <taxon>Actinomycetota</taxon>
        <taxon>Actinomycetes</taxon>
        <taxon>Kitasatosporales</taxon>
        <taxon>Streptomycetaceae</taxon>
        <taxon>Streptomyces</taxon>
    </lineage>
</organism>
<gene>
    <name evidence="3" type="ORF">GCM10009535_04210</name>
</gene>
<dbReference type="Proteomes" id="UP001500724">
    <property type="component" value="Unassembled WGS sequence"/>
</dbReference>
<proteinExistence type="predicted"/>
<evidence type="ECO:0000313" key="4">
    <source>
        <dbReference type="Proteomes" id="UP001500724"/>
    </source>
</evidence>
<evidence type="ECO:0000313" key="3">
    <source>
        <dbReference type="EMBL" id="GAA0631780.1"/>
    </source>
</evidence>
<keyword evidence="2" id="KW-0812">Transmembrane</keyword>
<keyword evidence="2" id="KW-1133">Transmembrane helix</keyword>
<evidence type="ECO:0000256" key="1">
    <source>
        <dbReference type="SAM" id="MobiDB-lite"/>
    </source>
</evidence>
<name>A0ABP3SHC1_9ACTN</name>
<protein>
    <recommendedName>
        <fullName evidence="5">Integral membrane protein</fullName>
    </recommendedName>
</protein>
<feature type="region of interest" description="Disordered" evidence="1">
    <location>
        <begin position="219"/>
        <end position="264"/>
    </location>
</feature>
<evidence type="ECO:0000256" key="2">
    <source>
        <dbReference type="SAM" id="Phobius"/>
    </source>
</evidence>
<dbReference type="EMBL" id="BAAAGU010000003">
    <property type="protein sequence ID" value="GAA0631780.1"/>
    <property type="molecule type" value="Genomic_DNA"/>
</dbReference>
<feature type="transmembrane region" description="Helical" evidence="2">
    <location>
        <begin position="44"/>
        <end position="70"/>
    </location>
</feature>
<evidence type="ECO:0008006" key="5">
    <source>
        <dbReference type="Google" id="ProtNLM"/>
    </source>
</evidence>
<keyword evidence="2" id="KW-0472">Membrane</keyword>
<sequence>MPGLIAAAAAEPFLFVHLTSWDGRPVLAGPALPLCLLPASRGRWVTAGALTGVIVVLEPLLAPVALLFLFARRWRALAVLIVVSGAVSSAVSGAVPVPPGLPRAPAEWICPLVAAAGVLGAYRRWSAGDAGPLRLVETATGLMLSALLVSRPSYERSLLIVGPLLLAGARYAGSAARRPWIWLALVPQLPGLPLPGLARGRRPAWRGALTLCVLTGPSPPDAGCAGPPGGGRPSSDRTLRATTQLRGPPLPWPVAVRQPAHQGL</sequence>
<accession>A0ABP3SHC1</accession>